<dbReference type="EMBL" id="BAAALT010000168">
    <property type="protein sequence ID" value="GAA1820024.1"/>
    <property type="molecule type" value="Genomic_DNA"/>
</dbReference>
<keyword evidence="4" id="KW-1185">Reference proteome</keyword>
<evidence type="ECO:0008006" key="5">
    <source>
        <dbReference type="Google" id="ProtNLM"/>
    </source>
</evidence>
<evidence type="ECO:0000313" key="3">
    <source>
        <dbReference type="EMBL" id="GAA1820024.1"/>
    </source>
</evidence>
<gene>
    <name evidence="3" type="ORF">GCM10009682_45580</name>
</gene>
<proteinExistence type="predicted"/>
<organism evidence="3 4">
    <name type="scientific">Luedemannella flava</name>
    <dbReference type="NCBI Taxonomy" id="349316"/>
    <lineage>
        <taxon>Bacteria</taxon>
        <taxon>Bacillati</taxon>
        <taxon>Actinomycetota</taxon>
        <taxon>Actinomycetes</taxon>
        <taxon>Micromonosporales</taxon>
        <taxon>Micromonosporaceae</taxon>
        <taxon>Luedemannella</taxon>
    </lineage>
</organism>
<evidence type="ECO:0000313" key="4">
    <source>
        <dbReference type="Proteomes" id="UP001500218"/>
    </source>
</evidence>
<feature type="region of interest" description="Disordered" evidence="1">
    <location>
        <begin position="89"/>
        <end position="142"/>
    </location>
</feature>
<evidence type="ECO:0000256" key="2">
    <source>
        <dbReference type="SAM" id="SignalP"/>
    </source>
</evidence>
<evidence type="ECO:0000256" key="1">
    <source>
        <dbReference type="SAM" id="MobiDB-lite"/>
    </source>
</evidence>
<dbReference type="Proteomes" id="UP001500218">
    <property type="component" value="Unassembled WGS sequence"/>
</dbReference>
<feature type="signal peptide" evidence="2">
    <location>
        <begin position="1"/>
        <end position="35"/>
    </location>
</feature>
<feature type="compositionally biased region" description="Low complexity" evidence="1">
    <location>
        <begin position="106"/>
        <end position="120"/>
    </location>
</feature>
<keyword evidence="2" id="KW-0732">Signal</keyword>
<protein>
    <recommendedName>
        <fullName evidence="5">Lipoprotein</fullName>
    </recommendedName>
</protein>
<feature type="chain" id="PRO_5047004460" description="Lipoprotein" evidence="2">
    <location>
        <begin position="36"/>
        <end position="142"/>
    </location>
</feature>
<accession>A0ABP4YJH0</accession>
<dbReference type="RefSeq" id="WP_344135957.1">
    <property type="nucleotide sequence ID" value="NZ_BAAALT010000168.1"/>
</dbReference>
<comment type="caution">
    <text evidence="3">The sequence shown here is derived from an EMBL/GenBank/DDBJ whole genome shotgun (WGS) entry which is preliminary data.</text>
</comment>
<reference evidence="4" key="1">
    <citation type="journal article" date="2019" name="Int. J. Syst. Evol. Microbiol.">
        <title>The Global Catalogue of Microorganisms (GCM) 10K type strain sequencing project: providing services to taxonomists for standard genome sequencing and annotation.</title>
        <authorList>
            <consortium name="The Broad Institute Genomics Platform"/>
            <consortium name="The Broad Institute Genome Sequencing Center for Infectious Disease"/>
            <person name="Wu L."/>
            <person name="Ma J."/>
        </authorList>
    </citation>
    <scope>NUCLEOTIDE SEQUENCE [LARGE SCALE GENOMIC DNA]</scope>
    <source>
        <strain evidence="4">JCM 13250</strain>
    </source>
</reference>
<sequence length="142" mass="14363">MRFSLPTRAGPAYLCGFVLLAVQLIACLAGPHAHAAAHQIDHATSVATQVGAVSAHPGPATDALSAAYGVVLGTEVVAGADNHSHAHACGAPGVSSDRPAVDLDRPAPAAVAEAQAEVAPRLLPDRRAGQRSTRLRTGVSRT</sequence>
<name>A0ABP4YJH0_9ACTN</name>